<proteinExistence type="predicted"/>
<organism evidence="2">
    <name type="scientific">marine metagenome</name>
    <dbReference type="NCBI Taxonomy" id="408172"/>
    <lineage>
        <taxon>unclassified sequences</taxon>
        <taxon>metagenomes</taxon>
        <taxon>ecological metagenomes</taxon>
    </lineage>
</organism>
<evidence type="ECO:0000313" key="2">
    <source>
        <dbReference type="EMBL" id="SVD97484.1"/>
    </source>
</evidence>
<dbReference type="GO" id="GO:0006487">
    <property type="term" value="P:protein N-linked glycosylation"/>
    <property type="evidence" value="ECO:0007669"/>
    <property type="project" value="TreeGrafter"/>
</dbReference>
<dbReference type="AlphaFoldDB" id="A0A382ZPS5"/>
<dbReference type="PROSITE" id="PS51464">
    <property type="entry name" value="SIS"/>
    <property type="match status" value="1"/>
</dbReference>
<dbReference type="EMBL" id="UINC01185663">
    <property type="protein sequence ID" value="SVD97484.1"/>
    <property type="molecule type" value="Genomic_DNA"/>
</dbReference>
<dbReference type="GO" id="GO:0006047">
    <property type="term" value="P:UDP-N-acetylglucosamine metabolic process"/>
    <property type="evidence" value="ECO:0007669"/>
    <property type="project" value="TreeGrafter"/>
</dbReference>
<dbReference type="SUPFAM" id="SSF53697">
    <property type="entry name" value="SIS domain"/>
    <property type="match status" value="1"/>
</dbReference>
<dbReference type="Gene3D" id="3.40.50.10490">
    <property type="entry name" value="Glucose-6-phosphate isomerase like protein, domain 1"/>
    <property type="match status" value="1"/>
</dbReference>
<dbReference type="PANTHER" id="PTHR10937:SF0">
    <property type="entry name" value="GLUTAMINE--FRUCTOSE-6-PHOSPHATE TRANSAMINASE (ISOMERIZING)"/>
    <property type="match status" value="1"/>
</dbReference>
<name>A0A382ZPS5_9ZZZZ</name>
<dbReference type="GO" id="GO:0004360">
    <property type="term" value="F:glutamine-fructose-6-phosphate transaminase (isomerizing) activity"/>
    <property type="evidence" value="ECO:0007669"/>
    <property type="project" value="TreeGrafter"/>
</dbReference>
<accession>A0A382ZPS5</accession>
<evidence type="ECO:0000259" key="1">
    <source>
        <dbReference type="PROSITE" id="PS51464"/>
    </source>
</evidence>
<dbReference type="Pfam" id="PF01380">
    <property type="entry name" value="SIS"/>
    <property type="match status" value="1"/>
</dbReference>
<sequence length="130" mass="13976">MVLEGALKMMEVAYLPCLAYPGGELKHGPIALIEDGTPVIAVAPSDSGLSLMESSIRECKTRGAKIILITDHEGPVTQFADVVIQTQATQQETSPMVNVIPLQLLAYHLADRKGLNVDRPRNLAKSVTVV</sequence>
<feature type="domain" description="SIS" evidence="1">
    <location>
        <begin position="1"/>
        <end position="120"/>
    </location>
</feature>
<reference evidence="2" key="1">
    <citation type="submission" date="2018-05" db="EMBL/GenBank/DDBJ databases">
        <authorList>
            <person name="Lanie J.A."/>
            <person name="Ng W.-L."/>
            <person name="Kazmierczak K.M."/>
            <person name="Andrzejewski T.M."/>
            <person name="Davidsen T.M."/>
            <person name="Wayne K.J."/>
            <person name="Tettelin H."/>
            <person name="Glass J.I."/>
            <person name="Rusch D."/>
            <person name="Podicherti R."/>
            <person name="Tsui H.-C.T."/>
            <person name="Winkler M.E."/>
        </authorList>
    </citation>
    <scope>NUCLEOTIDE SEQUENCE</scope>
</reference>
<dbReference type="GO" id="GO:0006002">
    <property type="term" value="P:fructose 6-phosphate metabolic process"/>
    <property type="evidence" value="ECO:0007669"/>
    <property type="project" value="TreeGrafter"/>
</dbReference>
<protein>
    <recommendedName>
        <fullName evidence="1">SIS domain-containing protein</fullName>
    </recommendedName>
</protein>
<dbReference type="InterPro" id="IPR035490">
    <property type="entry name" value="GlmS/FrlB_SIS"/>
</dbReference>
<dbReference type="PANTHER" id="PTHR10937">
    <property type="entry name" value="GLUCOSAMINE--FRUCTOSE-6-PHOSPHATE AMINOTRANSFERASE, ISOMERIZING"/>
    <property type="match status" value="1"/>
</dbReference>
<dbReference type="InterPro" id="IPR001347">
    <property type="entry name" value="SIS_dom"/>
</dbReference>
<gene>
    <name evidence="2" type="ORF">METZ01_LOCUS450338</name>
</gene>
<dbReference type="GO" id="GO:0097367">
    <property type="term" value="F:carbohydrate derivative binding"/>
    <property type="evidence" value="ECO:0007669"/>
    <property type="project" value="InterPro"/>
</dbReference>
<dbReference type="InterPro" id="IPR046348">
    <property type="entry name" value="SIS_dom_sf"/>
</dbReference>
<dbReference type="CDD" id="cd05009">
    <property type="entry name" value="SIS_GlmS_GlmD_2"/>
    <property type="match status" value="1"/>
</dbReference>